<evidence type="ECO:0000313" key="2">
    <source>
        <dbReference type="EMBL" id="AMY10707.1"/>
    </source>
</evidence>
<accession>A0A143PPS7</accession>
<feature type="signal peptide" evidence="1">
    <location>
        <begin position="1"/>
        <end position="20"/>
    </location>
</feature>
<gene>
    <name evidence="2" type="ORF">LuPra_03946</name>
</gene>
<proteinExistence type="predicted"/>
<protein>
    <recommendedName>
        <fullName evidence="4">DUF1579 domain-containing protein</fullName>
    </recommendedName>
</protein>
<sequence precursor="true">MRRLAVIAAVMSLCSAVVGAQKQEMPKPGPEHQRLGAFVGNWTFDGQMKPGPMGPGGKVTGEDRIEWTPGNFFIQRSFEGKSPMGEVKGIEIYAYDAAKKVYTFNSFDSIGMMGSGTMAVEGNTWTATGTSTMGATVWRDRCKLEFGTGGSTLMVKCEMSTDGKEWAPTFEGTATKK</sequence>
<dbReference type="InterPro" id="IPR011473">
    <property type="entry name" value="DUF1579"/>
</dbReference>
<dbReference type="Pfam" id="PF07617">
    <property type="entry name" value="DUF1579"/>
    <property type="match status" value="1"/>
</dbReference>
<evidence type="ECO:0000256" key="1">
    <source>
        <dbReference type="SAM" id="SignalP"/>
    </source>
</evidence>
<keyword evidence="1" id="KW-0732">Signal</keyword>
<keyword evidence="3" id="KW-1185">Reference proteome</keyword>
<name>A0A143PPS7_LUTPR</name>
<dbReference type="EMBL" id="CP015136">
    <property type="protein sequence ID" value="AMY10707.1"/>
    <property type="molecule type" value="Genomic_DNA"/>
</dbReference>
<evidence type="ECO:0008006" key="4">
    <source>
        <dbReference type="Google" id="ProtNLM"/>
    </source>
</evidence>
<dbReference type="Proteomes" id="UP000076079">
    <property type="component" value="Chromosome"/>
</dbReference>
<feature type="chain" id="PRO_5007511783" description="DUF1579 domain-containing protein" evidence="1">
    <location>
        <begin position="21"/>
        <end position="177"/>
    </location>
</feature>
<evidence type="ECO:0000313" key="3">
    <source>
        <dbReference type="Proteomes" id="UP000076079"/>
    </source>
</evidence>
<organism evidence="2 3">
    <name type="scientific">Luteitalea pratensis</name>
    <dbReference type="NCBI Taxonomy" id="1855912"/>
    <lineage>
        <taxon>Bacteria</taxon>
        <taxon>Pseudomonadati</taxon>
        <taxon>Acidobacteriota</taxon>
        <taxon>Vicinamibacteria</taxon>
        <taxon>Vicinamibacterales</taxon>
        <taxon>Vicinamibacteraceae</taxon>
        <taxon>Luteitalea</taxon>
    </lineage>
</organism>
<reference evidence="3" key="2">
    <citation type="submission" date="2016-04" db="EMBL/GenBank/DDBJ databases">
        <title>First Complete Genome Sequence of a Subdivision 6 Acidobacterium.</title>
        <authorList>
            <person name="Huang S."/>
            <person name="Vieira S."/>
            <person name="Bunk B."/>
            <person name="Riedel T."/>
            <person name="Sproeer C."/>
            <person name="Overmann J."/>
        </authorList>
    </citation>
    <scope>NUCLEOTIDE SEQUENCE [LARGE SCALE GENOMIC DNA]</scope>
    <source>
        <strain evidence="3">DSM 100886 HEG_-6_39</strain>
    </source>
</reference>
<dbReference type="STRING" id="1855912.LuPra_03946"/>
<dbReference type="AlphaFoldDB" id="A0A143PPS7"/>
<reference evidence="2 3" key="1">
    <citation type="journal article" date="2016" name="Genome Announc.">
        <title>First Complete Genome Sequence of a Subdivision 6 Acidobacterium Strain.</title>
        <authorList>
            <person name="Huang S."/>
            <person name="Vieira S."/>
            <person name="Bunk B."/>
            <person name="Riedel T."/>
            <person name="Sproer C."/>
            <person name="Overmann J."/>
        </authorList>
    </citation>
    <scope>NUCLEOTIDE SEQUENCE [LARGE SCALE GENOMIC DNA]</scope>
    <source>
        <strain evidence="3">DSM 100886 HEG_-6_39</strain>
    </source>
</reference>
<dbReference type="RefSeq" id="WP_110172317.1">
    <property type="nucleotide sequence ID" value="NZ_CP015136.1"/>
</dbReference>
<dbReference type="OrthoDB" id="8481162at2"/>
<dbReference type="KEGG" id="abac:LuPra_03946"/>